<organism evidence="2 3">
    <name type="scientific">Trifolium medium</name>
    <dbReference type="NCBI Taxonomy" id="97028"/>
    <lineage>
        <taxon>Eukaryota</taxon>
        <taxon>Viridiplantae</taxon>
        <taxon>Streptophyta</taxon>
        <taxon>Embryophyta</taxon>
        <taxon>Tracheophyta</taxon>
        <taxon>Spermatophyta</taxon>
        <taxon>Magnoliopsida</taxon>
        <taxon>eudicotyledons</taxon>
        <taxon>Gunneridae</taxon>
        <taxon>Pentapetalae</taxon>
        <taxon>rosids</taxon>
        <taxon>fabids</taxon>
        <taxon>Fabales</taxon>
        <taxon>Fabaceae</taxon>
        <taxon>Papilionoideae</taxon>
        <taxon>50 kb inversion clade</taxon>
        <taxon>NPAAA clade</taxon>
        <taxon>Hologalegina</taxon>
        <taxon>IRL clade</taxon>
        <taxon>Trifolieae</taxon>
        <taxon>Trifolium</taxon>
    </lineage>
</organism>
<name>A0A392MAC7_9FABA</name>
<dbReference type="EMBL" id="LXQA010006839">
    <property type="protein sequence ID" value="MCH84457.1"/>
    <property type="molecule type" value="Genomic_DNA"/>
</dbReference>
<accession>A0A392MAC7</accession>
<keyword evidence="1" id="KW-0175">Coiled coil</keyword>
<sequence length="95" mass="10744">EEKEAALVNLKKALEEKEAALAERDAALKDALAREEKVKQDYPEVRKLIAALQMAMTAEEQKPILEKKAALMNLDDPVDEIKKVLKTFLQLLKLD</sequence>
<comment type="caution">
    <text evidence="2">The sequence shown here is derived from an EMBL/GenBank/DDBJ whole genome shotgun (WGS) entry which is preliminary data.</text>
</comment>
<reference evidence="2 3" key="1">
    <citation type="journal article" date="2018" name="Front. Plant Sci.">
        <title>Red Clover (Trifolium pratense) and Zigzag Clover (T. medium) - A Picture of Genomic Similarities and Differences.</title>
        <authorList>
            <person name="Dluhosova J."/>
            <person name="Istvanek J."/>
            <person name="Nedelnik J."/>
            <person name="Repkova J."/>
        </authorList>
    </citation>
    <scope>NUCLEOTIDE SEQUENCE [LARGE SCALE GENOMIC DNA]</scope>
    <source>
        <strain evidence="3">cv. 10/8</strain>
        <tissue evidence="2">Leaf</tissue>
    </source>
</reference>
<evidence type="ECO:0000256" key="1">
    <source>
        <dbReference type="SAM" id="Coils"/>
    </source>
</evidence>
<evidence type="ECO:0000313" key="3">
    <source>
        <dbReference type="Proteomes" id="UP000265520"/>
    </source>
</evidence>
<proteinExistence type="predicted"/>
<keyword evidence="3" id="KW-1185">Reference proteome</keyword>
<dbReference type="AlphaFoldDB" id="A0A392MAC7"/>
<protein>
    <submittedName>
        <fullName evidence="2">Uncharacterized protein</fullName>
    </submittedName>
</protein>
<feature type="non-terminal residue" evidence="2">
    <location>
        <position position="1"/>
    </location>
</feature>
<feature type="coiled-coil region" evidence="1">
    <location>
        <begin position="3"/>
        <end position="34"/>
    </location>
</feature>
<dbReference type="Proteomes" id="UP000265520">
    <property type="component" value="Unassembled WGS sequence"/>
</dbReference>
<gene>
    <name evidence="2" type="ORF">A2U01_0005289</name>
</gene>
<evidence type="ECO:0000313" key="2">
    <source>
        <dbReference type="EMBL" id="MCH84457.1"/>
    </source>
</evidence>